<keyword evidence="5" id="KW-0675">Receptor</keyword>
<name>A0ABV5FP63_9FLAO</name>
<organism evidence="5 6">
    <name type="scientific">Flavobacterium branchiarum</name>
    <dbReference type="NCBI Taxonomy" id="1114870"/>
    <lineage>
        <taxon>Bacteria</taxon>
        <taxon>Pseudomonadati</taxon>
        <taxon>Bacteroidota</taxon>
        <taxon>Flavobacteriia</taxon>
        <taxon>Flavobacteriales</taxon>
        <taxon>Flavobacteriaceae</taxon>
        <taxon>Flavobacterium</taxon>
    </lineage>
</organism>
<evidence type="ECO:0000256" key="2">
    <source>
        <dbReference type="ARBA" id="ARBA00023136"/>
    </source>
</evidence>
<evidence type="ECO:0000259" key="4">
    <source>
        <dbReference type="Pfam" id="PF14905"/>
    </source>
</evidence>
<comment type="subcellular location">
    <subcellularLocation>
        <location evidence="1">Cell outer membrane</location>
    </subcellularLocation>
</comment>
<evidence type="ECO:0000256" key="1">
    <source>
        <dbReference type="ARBA" id="ARBA00004442"/>
    </source>
</evidence>
<gene>
    <name evidence="5" type="ORF">ACFFUQ_14975</name>
</gene>
<keyword evidence="2" id="KW-0472">Membrane</keyword>
<dbReference type="Proteomes" id="UP001589589">
    <property type="component" value="Unassembled WGS sequence"/>
</dbReference>
<protein>
    <submittedName>
        <fullName evidence="5">TonB-dependent receptor domain-containing protein</fullName>
    </submittedName>
</protein>
<dbReference type="PANTHER" id="PTHR40980">
    <property type="entry name" value="PLUG DOMAIN-CONTAINING PROTEIN"/>
    <property type="match status" value="1"/>
</dbReference>
<evidence type="ECO:0000313" key="6">
    <source>
        <dbReference type="Proteomes" id="UP001589589"/>
    </source>
</evidence>
<dbReference type="EMBL" id="JBHMEX010000043">
    <property type="protein sequence ID" value="MFB9065326.1"/>
    <property type="molecule type" value="Genomic_DNA"/>
</dbReference>
<dbReference type="PANTHER" id="PTHR40980:SF4">
    <property type="entry name" value="TONB-DEPENDENT RECEPTOR-LIKE BETA-BARREL DOMAIN-CONTAINING PROTEIN"/>
    <property type="match status" value="1"/>
</dbReference>
<dbReference type="InterPro" id="IPR037066">
    <property type="entry name" value="Plug_dom_sf"/>
</dbReference>
<dbReference type="RefSeq" id="WP_290260290.1">
    <property type="nucleotide sequence ID" value="NZ_JAUFQQ010000003.1"/>
</dbReference>
<dbReference type="InterPro" id="IPR041700">
    <property type="entry name" value="OMP_b-brl_3"/>
</dbReference>
<keyword evidence="6" id="KW-1185">Reference proteome</keyword>
<evidence type="ECO:0000256" key="3">
    <source>
        <dbReference type="ARBA" id="ARBA00023237"/>
    </source>
</evidence>
<dbReference type="InterPro" id="IPR036942">
    <property type="entry name" value="Beta-barrel_TonB_sf"/>
</dbReference>
<evidence type="ECO:0000313" key="5">
    <source>
        <dbReference type="EMBL" id="MFB9065326.1"/>
    </source>
</evidence>
<reference evidence="5 6" key="1">
    <citation type="submission" date="2024-09" db="EMBL/GenBank/DDBJ databases">
        <authorList>
            <person name="Sun Q."/>
            <person name="Mori K."/>
        </authorList>
    </citation>
    <scope>NUCLEOTIDE SEQUENCE [LARGE SCALE GENOMIC DNA]</scope>
    <source>
        <strain evidence="5 6">CECT 7908</strain>
    </source>
</reference>
<dbReference type="Pfam" id="PF14905">
    <property type="entry name" value="OMP_b-brl_3"/>
    <property type="match status" value="1"/>
</dbReference>
<sequence length="797" mass="90279">MKQFFNISLLLFSTALFSQIKITGRVVTKENIPSAFIEAILVNKDSLAVKSELTNEKGAFFFDVAPGFYTLQIRQNAKIVASQNFQLITDKDLGQISVGDAVELESVVIEGVRKKLIERKIDRVVFNLENSISSSGGNALSALSVTPGVRVQNENISIIGKSTLAVLVDDKIVQLSGDDLANYLKTIPSYAIQKIEVITTPPAKYEAEGNSGLVNIVMKKAKENSWNALVQSTYIQKTYAGQASMGSFNYNKDKLSFSSVINYRDVTDAFENKQETYFPDNLWYSSNPFKIKAKSLNLNLSTNYKIKPWWTMGVQVLYVQNNRSFDSKPYTSIKDYTSGNVDSYLSSVVNAKLKPNIKSYNFYNDFKLDTLGRRLTLNLDYFNFNNNDFRVYDGESITLSPQPTSEQYYAGENSNIQDITNLSGKVDVEYPTKFAKWSYGGKISSSKSKNDIYSFNSGLVDNPVSDFPITYSKFEYTENIQSAYLSLNKKINKSWESQFGLRMEATQTQSFVEKSGAIENKYLKFFPTFYLAYTINDNSSLNLNYSKRISRPGFANLNPNIFFSNPFQSQRGNPLLQPAFIDNIDLNYRFKDLESKLYVSFSNNLFAGIDITDPATETVVSSTENYLDTQRYGVYETYSFTKFKWLESSFSLDVNYTVSKSRVAITEQKQEGFNSSVSLDNQFTLNTKKTVLFFANYWYDFPGINGIYKNKATSNLSVGFQYLLLDKNLKISLNGNDIFKTAGPRTRAAVNDVLNKTAMYLDSRNLQLSVSYKFGNSKIRVQQRQAGNQEERRRTGN</sequence>
<accession>A0ABV5FP63</accession>
<keyword evidence="3" id="KW-0998">Cell outer membrane</keyword>
<dbReference type="SUPFAM" id="SSF56935">
    <property type="entry name" value="Porins"/>
    <property type="match status" value="1"/>
</dbReference>
<dbReference type="Gene3D" id="2.170.130.10">
    <property type="entry name" value="TonB-dependent receptor, plug domain"/>
    <property type="match status" value="1"/>
</dbReference>
<feature type="domain" description="Outer membrane protein beta-barrel" evidence="4">
    <location>
        <begin position="367"/>
        <end position="772"/>
    </location>
</feature>
<dbReference type="Gene3D" id="2.40.170.20">
    <property type="entry name" value="TonB-dependent receptor, beta-barrel domain"/>
    <property type="match status" value="1"/>
</dbReference>
<comment type="caution">
    <text evidence="5">The sequence shown here is derived from an EMBL/GenBank/DDBJ whole genome shotgun (WGS) entry which is preliminary data.</text>
</comment>
<proteinExistence type="predicted"/>